<feature type="compositionally biased region" description="Basic and acidic residues" evidence="4">
    <location>
        <begin position="747"/>
        <end position="769"/>
    </location>
</feature>
<dbReference type="AlphaFoldDB" id="A0A4T0FGT5"/>
<feature type="compositionally biased region" description="Polar residues" evidence="4">
    <location>
        <begin position="319"/>
        <end position="349"/>
    </location>
</feature>
<keyword evidence="5" id="KW-0472">Membrane</keyword>
<feature type="compositionally biased region" description="Acidic residues" evidence="4">
    <location>
        <begin position="714"/>
        <end position="731"/>
    </location>
</feature>
<evidence type="ECO:0000256" key="5">
    <source>
        <dbReference type="SAM" id="Phobius"/>
    </source>
</evidence>
<dbReference type="Pfam" id="PF25603">
    <property type="entry name" value="SPT23_MGA2_DBD"/>
    <property type="match status" value="1"/>
</dbReference>
<evidence type="ECO:0000313" key="8">
    <source>
        <dbReference type="Proteomes" id="UP000310189"/>
    </source>
</evidence>
<dbReference type="OrthoDB" id="71307at2759"/>
<feature type="region of interest" description="Disordered" evidence="4">
    <location>
        <begin position="703"/>
        <end position="774"/>
    </location>
</feature>
<feature type="domain" description="IPT/TIG" evidence="6">
    <location>
        <begin position="456"/>
        <end position="543"/>
    </location>
</feature>
<organism evidence="7 8">
    <name type="scientific">Wallemia hederae</name>
    <dbReference type="NCBI Taxonomy" id="1540922"/>
    <lineage>
        <taxon>Eukaryota</taxon>
        <taxon>Fungi</taxon>
        <taxon>Dikarya</taxon>
        <taxon>Basidiomycota</taxon>
        <taxon>Wallemiomycotina</taxon>
        <taxon>Wallemiomycetes</taxon>
        <taxon>Wallemiales</taxon>
        <taxon>Wallemiaceae</taxon>
        <taxon>Wallemia</taxon>
    </lineage>
</organism>
<comment type="caution">
    <text evidence="7">The sequence shown here is derived from an EMBL/GenBank/DDBJ whole genome shotgun (WGS) entry which is preliminary data.</text>
</comment>
<dbReference type="SUPFAM" id="SSF81296">
    <property type="entry name" value="E set domains"/>
    <property type="match status" value="1"/>
</dbReference>
<feature type="repeat" description="ANK" evidence="3">
    <location>
        <begin position="626"/>
        <end position="658"/>
    </location>
</feature>
<accession>A0A4T0FGT5</accession>
<evidence type="ECO:0000256" key="4">
    <source>
        <dbReference type="SAM" id="MobiDB-lite"/>
    </source>
</evidence>
<keyword evidence="5" id="KW-0812">Transmembrane</keyword>
<dbReference type="Pfam" id="PF12796">
    <property type="entry name" value="Ank_2"/>
    <property type="match status" value="1"/>
</dbReference>
<dbReference type="InterPro" id="IPR013783">
    <property type="entry name" value="Ig-like_fold"/>
</dbReference>
<evidence type="ECO:0000256" key="2">
    <source>
        <dbReference type="ARBA" id="ARBA00023043"/>
    </source>
</evidence>
<dbReference type="CDD" id="cd00102">
    <property type="entry name" value="IPT"/>
    <property type="match status" value="1"/>
</dbReference>
<protein>
    <recommendedName>
        <fullName evidence="6">IPT/TIG domain-containing protein</fullName>
    </recommendedName>
</protein>
<feature type="compositionally biased region" description="Low complexity" evidence="4">
    <location>
        <begin position="1"/>
        <end position="20"/>
    </location>
</feature>
<reference evidence="7 8" key="1">
    <citation type="submission" date="2019-03" db="EMBL/GenBank/DDBJ databases">
        <title>Sequencing 23 genomes of Wallemia ichthyophaga.</title>
        <authorList>
            <person name="Gostincar C."/>
        </authorList>
    </citation>
    <scope>NUCLEOTIDE SEQUENCE [LARGE SCALE GENOMIC DNA]</scope>
    <source>
        <strain evidence="7 8">EXF-5753</strain>
    </source>
</reference>
<dbReference type="PANTHER" id="PTHR24173">
    <property type="entry name" value="ANKYRIN REPEAT CONTAINING"/>
    <property type="match status" value="1"/>
</dbReference>
<keyword evidence="2 3" id="KW-0040">ANK repeat</keyword>
<feature type="compositionally biased region" description="Polar residues" evidence="4">
    <location>
        <begin position="269"/>
        <end position="289"/>
    </location>
</feature>
<feature type="region of interest" description="Disordered" evidence="4">
    <location>
        <begin position="1"/>
        <end position="51"/>
    </location>
</feature>
<keyword evidence="1" id="KW-0677">Repeat</keyword>
<dbReference type="Pfam" id="PF01833">
    <property type="entry name" value="TIG"/>
    <property type="match status" value="1"/>
</dbReference>
<feature type="compositionally biased region" description="Basic residues" evidence="4">
    <location>
        <begin position="151"/>
        <end position="163"/>
    </location>
</feature>
<dbReference type="SUPFAM" id="SSF48403">
    <property type="entry name" value="Ankyrin repeat"/>
    <property type="match status" value="1"/>
</dbReference>
<feature type="region of interest" description="Disordered" evidence="4">
    <location>
        <begin position="151"/>
        <end position="173"/>
    </location>
</feature>
<dbReference type="InterPro" id="IPR057962">
    <property type="entry name" value="SPT23_MGA2_DBD"/>
</dbReference>
<feature type="transmembrane region" description="Helical" evidence="5">
    <location>
        <begin position="845"/>
        <end position="867"/>
    </location>
</feature>
<evidence type="ECO:0000256" key="3">
    <source>
        <dbReference type="PROSITE-ProRule" id="PRU00023"/>
    </source>
</evidence>
<dbReference type="Gene3D" id="1.25.40.20">
    <property type="entry name" value="Ankyrin repeat-containing domain"/>
    <property type="match status" value="1"/>
</dbReference>
<feature type="repeat" description="ANK" evidence="3">
    <location>
        <begin position="659"/>
        <end position="691"/>
    </location>
</feature>
<dbReference type="InterPro" id="IPR036770">
    <property type="entry name" value="Ankyrin_rpt-contain_sf"/>
</dbReference>
<dbReference type="InterPro" id="IPR002909">
    <property type="entry name" value="IPT_dom"/>
</dbReference>
<dbReference type="InterPro" id="IPR014756">
    <property type="entry name" value="Ig_E-set"/>
</dbReference>
<evidence type="ECO:0000259" key="6">
    <source>
        <dbReference type="SMART" id="SM00429"/>
    </source>
</evidence>
<dbReference type="PROSITE" id="PS50297">
    <property type="entry name" value="ANK_REP_REGION"/>
    <property type="match status" value="2"/>
</dbReference>
<dbReference type="SMART" id="SM00248">
    <property type="entry name" value="ANK"/>
    <property type="match status" value="2"/>
</dbReference>
<keyword evidence="8" id="KW-1185">Reference proteome</keyword>
<dbReference type="SMART" id="SM00429">
    <property type="entry name" value="IPT"/>
    <property type="match status" value="1"/>
</dbReference>
<name>A0A4T0FGT5_9BASI</name>
<dbReference type="Proteomes" id="UP000310189">
    <property type="component" value="Unassembled WGS sequence"/>
</dbReference>
<dbReference type="PANTHER" id="PTHR24173:SF74">
    <property type="entry name" value="ANKYRIN REPEAT DOMAIN-CONTAINING PROTEIN 16"/>
    <property type="match status" value="1"/>
</dbReference>
<sequence>MAEYTPLTPTSIPSPTTSSLELHSFGLQYPPTPKEHRTNALAEPSQSSTLIDKSCPPSIKLLGIPQTGAKSRVETQIKVVLQLENIAHNHWKFVRLPYGSASKKRSKRGAPMPYQVPRHNTLYLETQVMCASPPNCPVFACTPCRERERKRFQRKREARRRPRSKSDDEEFDDAFQKTIPSSVKDQGERNKIVLFNCGELVPLTEDVAYEGAQPLPTAVLPTRVTCYCRHHREKTGFVIEFTLKQHDGSILASTKTPPIMITDDHKSSTSKVSNTSEQNLAKSRSSLKSTRGIKDEAAVALSDSNDRKPRKPYTRNTKRQQSPLDLNHMNSSSTSFVSPSDYSISNVQNTTPSTTPSPPRSIKQSLIGDAESTMELPTTLEESLINFENTEELETYLTSSLSVQSPIQLNEPADALPQSTPQVSKSALDLEVDKYIDSSWIEDTLMRDESAESNAGPKISRIVPFEGPTRGGTEITILGQNFSDGLTAYFGTNAASRLTRWGEGTLVCLLPPSSKPGPVNVTLRGPNSSASAEDPSTSTFTYIDESDKALMELALKVLGYNLTGKYEDARNVAMRIVGTENGDQLDNGASTSTTPGSFNLEAFTIQALRLLEYSRKMGSVNLLNKQRQTLLHLSCQLSLVDLTQILIENEADVNARDINGFTPLHFAHMSSSEDCANILYDSGADVEIVDACGNSPRELGAMSQSKKLAMRDSEDADDEIGVSSSEDESSVDDAAHRVNRSSGGDRLGSDHKPSRLDQSSKKDGAHDDHTEDDDEIKYRRKAFDVFLTNLGTRLSEKTGWNTTASVQPSKVDTQAISEQNDSLEEDWSTKARKRVQSVVEDVRLMLFWAPVLLLSLIFSFISIAPFINRVGNQLAPLLGLEANSE</sequence>
<feature type="compositionally biased region" description="Basic residues" evidence="4">
    <location>
        <begin position="308"/>
        <end position="318"/>
    </location>
</feature>
<keyword evidence="5" id="KW-1133">Transmembrane helix</keyword>
<dbReference type="Gene3D" id="2.60.40.10">
    <property type="entry name" value="Immunoglobulins"/>
    <property type="match status" value="1"/>
</dbReference>
<evidence type="ECO:0000313" key="7">
    <source>
        <dbReference type="EMBL" id="TIA87381.1"/>
    </source>
</evidence>
<dbReference type="EMBL" id="SPNW01000057">
    <property type="protein sequence ID" value="TIA87381.1"/>
    <property type="molecule type" value="Genomic_DNA"/>
</dbReference>
<proteinExistence type="predicted"/>
<feature type="region of interest" description="Disordered" evidence="4">
    <location>
        <begin position="254"/>
        <end position="363"/>
    </location>
</feature>
<dbReference type="PROSITE" id="PS50088">
    <property type="entry name" value="ANK_REPEAT"/>
    <property type="match status" value="2"/>
</dbReference>
<dbReference type="InterPro" id="IPR002110">
    <property type="entry name" value="Ankyrin_rpt"/>
</dbReference>
<evidence type="ECO:0000256" key="1">
    <source>
        <dbReference type="ARBA" id="ARBA00022737"/>
    </source>
</evidence>
<gene>
    <name evidence="7" type="ORF">E3P99_03216</name>
</gene>